<dbReference type="Proteomes" id="UP000789941">
    <property type="component" value="Unassembled WGS sequence"/>
</dbReference>
<dbReference type="GO" id="GO:0033973">
    <property type="term" value="F:dCTP deaminase (dUMP-forming) activity"/>
    <property type="evidence" value="ECO:0007669"/>
    <property type="project" value="UniProtKB-EC"/>
</dbReference>
<dbReference type="Gene3D" id="2.70.40.10">
    <property type="match status" value="1"/>
</dbReference>
<dbReference type="NCBIfam" id="TIGR02274">
    <property type="entry name" value="dCTP_deam"/>
    <property type="match status" value="1"/>
</dbReference>
<reference evidence="3 4" key="1">
    <citation type="submission" date="2019-08" db="EMBL/GenBank/DDBJ databases">
        <authorList>
            <person name="Vazquez-Campos X."/>
        </authorList>
    </citation>
    <scope>NUCLEOTIDE SEQUENCE [LARGE SCALE GENOMIC DNA]</scope>
    <source>
        <strain evidence="3">LFW-283_2</strain>
    </source>
</reference>
<comment type="caution">
    <text evidence="3">The sequence shown here is derived from an EMBL/GenBank/DDBJ whole genome shotgun (WGS) entry which is preliminary data.</text>
</comment>
<gene>
    <name evidence="3" type="primary">dcd</name>
    <name evidence="3" type="ORF">LFW2832_00811</name>
</gene>
<keyword evidence="1 3" id="KW-0378">Hydrolase</keyword>
<dbReference type="AlphaFoldDB" id="A0A5E4LTI7"/>
<dbReference type="InterPro" id="IPR011962">
    <property type="entry name" value="dCTP_deaminase"/>
</dbReference>
<dbReference type="PANTHER" id="PTHR42680:SF3">
    <property type="entry name" value="DCTP DEAMINASE"/>
    <property type="match status" value="1"/>
</dbReference>
<keyword evidence="2" id="KW-0546">Nucleotide metabolism</keyword>
<dbReference type="EMBL" id="CABMJJ010000009">
    <property type="protein sequence ID" value="VVC04217.1"/>
    <property type="molecule type" value="Genomic_DNA"/>
</dbReference>
<evidence type="ECO:0000256" key="2">
    <source>
        <dbReference type="ARBA" id="ARBA00023080"/>
    </source>
</evidence>
<dbReference type="Pfam" id="PF22769">
    <property type="entry name" value="DCD"/>
    <property type="match status" value="1"/>
</dbReference>
<dbReference type="GO" id="GO:0006229">
    <property type="term" value="P:dUTP biosynthetic process"/>
    <property type="evidence" value="ECO:0007669"/>
    <property type="project" value="InterPro"/>
</dbReference>
<evidence type="ECO:0000256" key="1">
    <source>
        <dbReference type="ARBA" id="ARBA00022801"/>
    </source>
</evidence>
<evidence type="ECO:0000313" key="3">
    <source>
        <dbReference type="EMBL" id="VVC04217.1"/>
    </source>
</evidence>
<dbReference type="InterPro" id="IPR033704">
    <property type="entry name" value="dUTPase_trimeric"/>
</dbReference>
<dbReference type="PANTHER" id="PTHR42680">
    <property type="entry name" value="DCTP DEAMINASE"/>
    <property type="match status" value="1"/>
</dbReference>
<proteinExistence type="predicted"/>
<dbReference type="EC" id="3.5.4.30" evidence="3"/>
<organism evidence="3 4">
    <name type="scientific">Candidatus Bilamarchaeum dharawalense</name>
    <dbReference type="NCBI Taxonomy" id="2885759"/>
    <lineage>
        <taxon>Archaea</taxon>
        <taxon>Candidatus Micrarchaeota</taxon>
        <taxon>Candidatus Micrarchaeia</taxon>
        <taxon>Candidatus Anstonellales</taxon>
        <taxon>Candidatus Bilamarchaeaceae</taxon>
        <taxon>Candidatus Bilamarchaeum</taxon>
    </lineage>
</organism>
<dbReference type="InterPro" id="IPR036157">
    <property type="entry name" value="dUTPase-like_sf"/>
</dbReference>
<dbReference type="GO" id="GO:0008829">
    <property type="term" value="F:dCTP deaminase activity"/>
    <property type="evidence" value="ECO:0007669"/>
    <property type="project" value="InterPro"/>
</dbReference>
<evidence type="ECO:0000313" key="4">
    <source>
        <dbReference type="Proteomes" id="UP000789941"/>
    </source>
</evidence>
<dbReference type="SUPFAM" id="SSF51283">
    <property type="entry name" value="dUTPase-like"/>
    <property type="match status" value="1"/>
</dbReference>
<protein>
    <submittedName>
        <fullName evidence="3">dCTP deaminase, dUMP-forming</fullName>
        <ecNumber evidence="3">3.5.4.30</ecNumber>
    </submittedName>
</protein>
<dbReference type="CDD" id="cd07557">
    <property type="entry name" value="trimeric_dUTPase"/>
    <property type="match status" value="1"/>
</dbReference>
<accession>A0A5E4LTI7</accession>
<sequence length="171" mass="19192">MILSNVDIRRKISTKEIEITPLDQEQIGPASIDLTLSNEWYCFKKSFHGKTVDLAKVGFKIAFEKKKAESIILKPGQMCLGKTVEKIRLPRHIMGSLEGRSRYARMGLIIHTTSALIQPGSNNHQVLEIVNLAPFPIKLHAGMRVSQVVLELVETPTTKPYARFGKIAKNQ</sequence>
<name>A0A5E4LTI7_9ARCH</name>